<evidence type="ECO:0000256" key="10">
    <source>
        <dbReference type="ARBA" id="ARBA00023049"/>
    </source>
</evidence>
<feature type="domain" description="Peptidase M48" evidence="15">
    <location>
        <begin position="342"/>
        <end position="569"/>
    </location>
</feature>
<keyword evidence="12" id="KW-0802">TPR repeat</keyword>
<organism evidence="16 17">
    <name type="scientific">Trichocoleus desertorum GB2-A4</name>
    <dbReference type="NCBI Taxonomy" id="2933944"/>
    <lineage>
        <taxon>Bacteria</taxon>
        <taxon>Bacillati</taxon>
        <taxon>Cyanobacteriota</taxon>
        <taxon>Cyanophyceae</taxon>
        <taxon>Leptolyngbyales</taxon>
        <taxon>Trichocoleusaceae</taxon>
        <taxon>Trichocoleus</taxon>
    </lineage>
</organism>
<dbReference type="RefSeq" id="WP_190432183.1">
    <property type="nucleotide sequence ID" value="NZ_JAMPKM010000012.1"/>
</dbReference>
<dbReference type="GO" id="GO:0008237">
    <property type="term" value="F:metallopeptidase activity"/>
    <property type="evidence" value="ECO:0007669"/>
    <property type="project" value="UniProtKB-KW"/>
</dbReference>
<accession>A0ABV0JCV2</accession>
<evidence type="ECO:0000256" key="3">
    <source>
        <dbReference type="ARBA" id="ARBA00022475"/>
    </source>
</evidence>
<feature type="transmembrane region" description="Helical" evidence="14">
    <location>
        <begin position="228"/>
        <end position="251"/>
    </location>
</feature>
<evidence type="ECO:0000256" key="7">
    <source>
        <dbReference type="ARBA" id="ARBA00022801"/>
    </source>
</evidence>
<dbReference type="InterPro" id="IPR001915">
    <property type="entry name" value="Peptidase_M48"/>
</dbReference>
<feature type="repeat" description="TPR" evidence="12">
    <location>
        <begin position="14"/>
        <end position="47"/>
    </location>
</feature>
<evidence type="ECO:0000256" key="14">
    <source>
        <dbReference type="SAM" id="Phobius"/>
    </source>
</evidence>
<evidence type="ECO:0000256" key="9">
    <source>
        <dbReference type="ARBA" id="ARBA00022989"/>
    </source>
</evidence>
<dbReference type="EC" id="3.4.24.-" evidence="16"/>
<keyword evidence="9 14" id="KW-1133">Transmembrane helix</keyword>
<protein>
    <submittedName>
        <fullName evidence="16">M48 family metalloprotease</fullName>
        <ecNumber evidence="16">3.4.24.-</ecNumber>
    </submittedName>
</protein>
<evidence type="ECO:0000256" key="8">
    <source>
        <dbReference type="ARBA" id="ARBA00022833"/>
    </source>
</evidence>
<dbReference type="PROSITE" id="PS50005">
    <property type="entry name" value="TPR"/>
    <property type="match status" value="1"/>
</dbReference>
<feature type="transmembrane region" description="Helical" evidence="14">
    <location>
        <begin position="389"/>
        <end position="409"/>
    </location>
</feature>
<keyword evidence="5 14" id="KW-0812">Transmembrane</keyword>
<dbReference type="SUPFAM" id="SSF48452">
    <property type="entry name" value="TPR-like"/>
    <property type="match status" value="1"/>
</dbReference>
<dbReference type="Gene3D" id="3.30.2010.10">
    <property type="entry name" value="Metalloproteases ('zincins'), catalytic domain"/>
    <property type="match status" value="1"/>
</dbReference>
<dbReference type="Gene3D" id="1.25.40.10">
    <property type="entry name" value="Tetratricopeptide repeat domain"/>
    <property type="match status" value="1"/>
</dbReference>
<dbReference type="PANTHER" id="PTHR43221:SF1">
    <property type="entry name" value="PROTEASE HTPX"/>
    <property type="match status" value="1"/>
</dbReference>
<reference evidence="16 17" key="1">
    <citation type="submission" date="2022-04" db="EMBL/GenBank/DDBJ databases">
        <title>Positive selection, recombination, and allopatry shape intraspecific diversity of widespread and dominant cyanobacteria.</title>
        <authorList>
            <person name="Wei J."/>
            <person name="Shu W."/>
            <person name="Hu C."/>
        </authorList>
    </citation>
    <scope>NUCLEOTIDE SEQUENCE [LARGE SCALE GENOMIC DNA]</scope>
    <source>
        <strain evidence="16 17">GB2-A4</strain>
    </source>
</reference>
<feature type="compositionally biased region" description="Polar residues" evidence="13">
    <location>
        <begin position="156"/>
        <end position="167"/>
    </location>
</feature>
<feature type="transmembrane region" description="Helical" evidence="14">
    <location>
        <begin position="642"/>
        <end position="665"/>
    </location>
</feature>
<name>A0ABV0JCV2_9CYAN</name>
<evidence type="ECO:0000256" key="2">
    <source>
        <dbReference type="ARBA" id="ARBA00004651"/>
    </source>
</evidence>
<feature type="transmembrane region" description="Helical" evidence="14">
    <location>
        <begin position="271"/>
        <end position="292"/>
    </location>
</feature>
<feature type="transmembrane region" description="Helical" evidence="14">
    <location>
        <begin position="611"/>
        <end position="630"/>
    </location>
</feature>
<evidence type="ECO:0000256" key="1">
    <source>
        <dbReference type="ARBA" id="ARBA00001947"/>
    </source>
</evidence>
<keyword evidence="10 16" id="KW-0482">Metalloprotease</keyword>
<evidence type="ECO:0000256" key="12">
    <source>
        <dbReference type="PROSITE-ProRule" id="PRU00339"/>
    </source>
</evidence>
<evidence type="ECO:0000256" key="13">
    <source>
        <dbReference type="SAM" id="MobiDB-lite"/>
    </source>
</evidence>
<dbReference type="InterPro" id="IPR019734">
    <property type="entry name" value="TPR_rpt"/>
</dbReference>
<dbReference type="Proteomes" id="UP001464891">
    <property type="component" value="Unassembled WGS sequence"/>
</dbReference>
<evidence type="ECO:0000313" key="16">
    <source>
        <dbReference type="EMBL" id="MEP0819098.1"/>
    </source>
</evidence>
<keyword evidence="11 14" id="KW-0472">Membrane</keyword>
<feature type="transmembrane region" description="Helical" evidence="14">
    <location>
        <begin position="429"/>
        <end position="455"/>
    </location>
</feature>
<sequence>MSSSDPSASHQPSTNATLKAGLTALKQGDYPTAISLLERCANFSPNQVAIPTPNTPTSLQAQIGLVTAYKRQGLTEQAIALCQTLTQTPNPQAKAWADKTLASFIQRYPQLVASTELQPATSAASEAPSTISDASGAGFVPLDAISIRKSSRTSKLRPQTTSGSQPRSPQPAPDDTSTPPTGVAQEVLFESTNPVLAASTAATEPHEWKQAGRAQKWQPLSKLKLTRLGLLQAGSAIAFLAFALFVLRFSMRATNWLLVKLPFVQPIQLLYRNPTVIFIVVVGLMLASLPWLMDALLKFLYGLKPLSTATLATYSPEATKVLNRLPRQKQIPTPALRLLPTAAPIALTYGSLPRFARIAVSQGLLEQLADDEIAALYAGEIAHIAHWDFAVMSLAVLLLQVPYTLYWQVATWGDRLEARRKQAQRQNTALFYLFTVLVYIIAAFSSLNYGVYWLLRWPLLWLSRQRLYYSDRLAAEFTGNPNGLTRALLKTAIGVAQDVQQQQQTSYVLEGFNFLAPLDYKTALTVGSFYPAVSFEALLEWDRTNPHRHWLNLNQSHSLLGNRLQLLSSYARHWRLDSELNFANSAQAPTPKLTWQQWLTRYGQRLALQGAPFWGLGLGVAIGLGIWLIAAIGEFLGLWNLFWLVGDWAVLIGCLPLGLSLGIFVRINPFFPDITPVTLRATSPLPTLVANSALLPIDSKPVQLQGKVLGRTGLANWLSQSLILQTDTGLLPLHHTSAVGPLGAFWARSPQPRDLVHQAVTAKGWFHRGATSWIDLETLRTSSGKISISRHPIWSTLLAGVAACVGTYILLFIGGY</sequence>
<keyword evidence="8" id="KW-0862">Zinc</keyword>
<evidence type="ECO:0000313" key="17">
    <source>
        <dbReference type="Proteomes" id="UP001464891"/>
    </source>
</evidence>
<keyword evidence="4" id="KW-0645">Protease</keyword>
<comment type="caution">
    <text evidence="16">The sequence shown here is derived from an EMBL/GenBank/DDBJ whole genome shotgun (WGS) entry which is preliminary data.</text>
</comment>
<keyword evidence="17" id="KW-1185">Reference proteome</keyword>
<keyword evidence="3" id="KW-1003">Cell membrane</keyword>
<dbReference type="EMBL" id="JAMPKM010000012">
    <property type="protein sequence ID" value="MEP0819098.1"/>
    <property type="molecule type" value="Genomic_DNA"/>
</dbReference>
<dbReference type="InterPro" id="IPR050083">
    <property type="entry name" value="HtpX_protease"/>
</dbReference>
<evidence type="ECO:0000256" key="4">
    <source>
        <dbReference type="ARBA" id="ARBA00022670"/>
    </source>
</evidence>
<evidence type="ECO:0000256" key="11">
    <source>
        <dbReference type="ARBA" id="ARBA00023136"/>
    </source>
</evidence>
<keyword evidence="6" id="KW-0479">Metal-binding</keyword>
<gene>
    <name evidence="16" type="ORF">NC998_18525</name>
</gene>
<dbReference type="Pfam" id="PF01435">
    <property type="entry name" value="Peptidase_M48"/>
    <property type="match status" value="1"/>
</dbReference>
<proteinExistence type="predicted"/>
<feature type="transmembrane region" description="Helical" evidence="14">
    <location>
        <begin position="793"/>
        <end position="813"/>
    </location>
</feature>
<comment type="cofactor">
    <cofactor evidence="1">
        <name>Zn(2+)</name>
        <dbReference type="ChEBI" id="CHEBI:29105"/>
    </cofactor>
</comment>
<evidence type="ECO:0000256" key="6">
    <source>
        <dbReference type="ARBA" id="ARBA00022723"/>
    </source>
</evidence>
<feature type="region of interest" description="Disordered" evidence="13">
    <location>
        <begin position="150"/>
        <end position="182"/>
    </location>
</feature>
<dbReference type="PANTHER" id="PTHR43221">
    <property type="entry name" value="PROTEASE HTPX"/>
    <property type="match status" value="1"/>
</dbReference>
<evidence type="ECO:0000256" key="5">
    <source>
        <dbReference type="ARBA" id="ARBA00022692"/>
    </source>
</evidence>
<keyword evidence="7 16" id="KW-0378">Hydrolase</keyword>
<evidence type="ECO:0000259" key="15">
    <source>
        <dbReference type="Pfam" id="PF01435"/>
    </source>
</evidence>
<dbReference type="InterPro" id="IPR011990">
    <property type="entry name" value="TPR-like_helical_dom_sf"/>
</dbReference>
<comment type="subcellular location">
    <subcellularLocation>
        <location evidence="2">Cell membrane</location>
        <topology evidence="2">Multi-pass membrane protein</topology>
    </subcellularLocation>
</comment>